<dbReference type="Gene3D" id="3.20.20.190">
    <property type="entry name" value="Phosphatidylinositol (PI) phosphodiesterase"/>
    <property type="match status" value="1"/>
</dbReference>
<name>A0A7J3ZJ52_9CREN</name>
<dbReference type="InterPro" id="IPR030395">
    <property type="entry name" value="GP_PDE_dom"/>
</dbReference>
<dbReference type="PANTHER" id="PTHR46211:SF14">
    <property type="entry name" value="GLYCEROPHOSPHODIESTER PHOSPHODIESTERASE"/>
    <property type="match status" value="1"/>
</dbReference>
<dbReference type="EMBL" id="DRZC01000019">
    <property type="protein sequence ID" value="HHQ80117.1"/>
    <property type="molecule type" value="Genomic_DNA"/>
</dbReference>
<dbReference type="PROSITE" id="PS51704">
    <property type="entry name" value="GP_PDE"/>
    <property type="match status" value="1"/>
</dbReference>
<dbReference type="AlphaFoldDB" id="A0A7J3ZJ52"/>
<dbReference type="InterPro" id="IPR017946">
    <property type="entry name" value="PLC-like_Pdiesterase_TIM-brl"/>
</dbReference>
<organism evidence="2">
    <name type="scientific">Fervidicoccus fontis</name>
    <dbReference type="NCBI Taxonomy" id="683846"/>
    <lineage>
        <taxon>Archaea</taxon>
        <taxon>Thermoproteota</taxon>
        <taxon>Thermoprotei</taxon>
        <taxon>Fervidicoccales</taxon>
        <taxon>Fervidicoccaceae</taxon>
        <taxon>Fervidicoccus</taxon>
    </lineage>
</organism>
<sequence>MSIVMRKLETKPFAVVGHRGAPMHAPENTLRAFREAIAQGADIVECDVRHTKDEVLVVYHDESLSRLVGVDKKVSELSYEQLREYRVGGERIPRLSEVLELIVDRVGLLIEIKEEGIEDRIVETIKESGAERWVAVVSFSERSIESVRKIVPVVPTGLIYARPKDAIMACKSLGCKMVLPHYRLVSRKMVEFAHRLRLKVVTWTVNSIELAEKAYESMVDGIATDDPRAMVEFRAGLLGSRARAKKP</sequence>
<protein>
    <submittedName>
        <fullName evidence="2">Glycerophosphodiester phosphodiesterase</fullName>
    </submittedName>
</protein>
<feature type="domain" description="GP-PDE" evidence="1">
    <location>
        <begin position="13"/>
        <end position="234"/>
    </location>
</feature>
<dbReference type="GO" id="GO:0008081">
    <property type="term" value="F:phosphoric diester hydrolase activity"/>
    <property type="evidence" value="ECO:0007669"/>
    <property type="project" value="InterPro"/>
</dbReference>
<accession>A0A7J3ZJ52</accession>
<dbReference type="GO" id="GO:0006629">
    <property type="term" value="P:lipid metabolic process"/>
    <property type="evidence" value="ECO:0007669"/>
    <property type="project" value="InterPro"/>
</dbReference>
<reference evidence="2" key="1">
    <citation type="journal article" date="2020" name="mSystems">
        <title>Genome- and Community-Level Interaction Insights into Carbon Utilization and Element Cycling Functions of Hydrothermarchaeota in Hydrothermal Sediment.</title>
        <authorList>
            <person name="Zhou Z."/>
            <person name="Liu Y."/>
            <person name="Xu W."/>
            <person name="Pan J."/>
            <person name="Luo Z.H."/>
            <person name="Li M."/>
        </authorList>
    </citation>
    <scope>NUCLEOTIDE SEQUENCE [LARGE SCALE GENOMIC DNA]</scope>
    <source>
        <strain evidence="2">SpSt-1116</strain>
    </source>
</reference>
<comment type="caution">
    <text evidence="2">The sequence shown here is derived from an EMBL/GenBank/DDBJ whole genome shotgun (WGS) entry which is preliminary data.</text>
</comment>
<dbReference type="CDD" id="cd08556">
    <property type="entry name" value="GDPD"/>
    <property type="match status" value="1"/>
</dbReference>
<gene>
    <name evidence="2" type="ORF">ENM78_01435</name>
</gene>
<proteinExistence type="predicted"/>
<dbReference type="PANTHER" id="PTHR46211">
    <property type="entry name" value="GLYCEROPHOSPHORYL DIESTER PHOSPHODIESTERASE"/>
    <property type="match status" value="1"/>
</dbReference>
<evidence type="ECO:0000259" key="1">
    <source>
        <dbReference type="PROSITE" id="PS51704"/>
    </source>
</evidence>
<dbReference type="SUPFAM" id="SSF51695">
    <property type="entry name" value="PLC-like phosphodiesterases"/>
    <property type="match status" value="1"/>
</dbReference>
<evidence type="ECO:0000313" key="2">
    <source>
        <dbReference type="EMBL" id="HHQ80117.1"/>
    </source>
</evidence>
<dbReference type="Pfam" id="PF03009">
    <property type="entry name" value="GDPD"/>
    <property type="match status" value="1"/>
</dbReference>